<dbReference type="SMART" id="SM00226">
    <property type="entry name" value="LMWPc"/>
    <property type="match status" value="1"/>
</dbReference>
<dbReference type="Gene3D" id="3.40.50.2300">
    <property type="match status" value="1"/>
</dbReference>
<evidence type="ECO:0000313" key="4">
    <source>
        <dbReference type="EMBL" id="ROR40909.1"/>
    </source>
</evidence>
<dbReference type="SUPFAM" id="SSF52788">
    <property type="entry name" value="Phosphotyrosine protein phosphatases I"/>
    <property type="match status" value="1"/>
</dbReference>
<evidence type="ECO:0000259" key="2">
    <source>
        <dbReference type="SMART" id="SM00226"/>
    </source>
</evidence>
<reference evidence="6" key="1">
    <citation type="submission" date="2018-03" db="EMBL/GenBank/DDBJ databases">
        <title>A comparative analysis of the Nautiliaceae.</title>
        <authorList>
            <person name="Grosche A."/>
            <person name="Smedile F."/>
            <person name="Vetriani C."/>
        </authorList>
    </citation>
    <scope>NUCLEOTIDE SEQUENCE [LARGE SCALE GENOMIC DNA]</scope>
    <source>
        <strain evidence="6">TB6</strain>
    </source>
</reference>
<evidence type="ECO:0000313" key="6">
    <source>
        <dbReference type="Proteomes" id="UP000298805"/>
    </source>
</evidence>
<gene>
    <name evidence="3" type="ORF">C6V80_05180</name>
    <name evidence="4" type="ORF">EDC58_0390</name>
</gene>
<dbReference type="InterPro" id="IPR023485">
    <property type="entry name" value="Ptyr_pPase"/>
</dbReference>
<dbReference type="PANTHER" id="PTHR43428">
    <property type="entry name" value="ARSENATE REDUCTASE"/>
    <property type="match status" value="1"/>
</dbReference>
<feature type="domain" description="Phosphotyrosine protein phosphatase I" evidence="2">
    <location>
        <begin position="2"/>
        <end position="129"/>
    </location>
</feature>
<dbReference type="GO" id="GO:0046685">
    <property type="term" value="P:response to arsenic-containing substance"/>
    <property type="evidence" value="ECO:0007669"/>
    <property type="project" value="UniProtKB-KW"/>
</dbReference>
<reference evidence="4 5" key="2">
    <citation type="submission" date="2018-11" db="EMBL/GenBank/DDBJ databases">
        <title>Genomic Encyclopedia of Type Strains, Phase IV (KMG-IV): sequencing the most valuable type-strain genomes for metagenomic binning, comparative biology and taxonomic classification.</title>
        <authorList>
            <person name="Goeker M."/>
        </authorList>
    </citation>
    <scope>NUCLEOTIDE SEQUENCE [LARGE SCALE GENOMIC DNA]</scope>
    <source>
        <strain evidence="4 5">DSM 27783</strain>
    </source>
</reference>
<dbReference type="PANTHER" id="PTHR43428:SF1">
    <property type="entry name" value="ARSENATE REDUCTASE"/>
    <property type="match status" value="1"/>
</dbReference>
<reference evidence="3" key="3">
    <citation type="submission" date="2019-06" db="EMBL/GenBank/DDBJ databases">
        <title>A comparative analysis of the Nautiliaceae.</title>
        <authorList>
            <person name="Grosche A."/>
            <person name="Smedile F."/>
            <person name="Vetriani C."/>
        </authorList>
    </citation>
    <scope>NUCLEOTIDE SEQUENCE</scope>
    <source>
        <strain evidence="3">TB6</strain>
    </source>
</reference>
<dbReference type="EMBL" id="RJVK01000001">
    <property type="protein sequence ID" value="ROR40909.1"/>
    <property type="molecule type" value="Genomic_DNA"/>
</dbReference>
<proteinExistence type="predicted"/>
<protein>
    <submittedName>
        <fullName evidence="3">Arsenate reductase ArsC</fullName>
    </submittedName>
    <submittedName>
        <fullName evidence="4">Protein-tyrosine-phosphatase</fullName>
    </submittedName>
</protein>
<dbReference type="CDD" id="cd16345">
    <property type="entry name" value="LMWP_ArsC"/>
    <property type="match status" value="1"/>
</dbReference>
<dbReference type="AlphaFoldDB" id="A0AAJ4UYN4"/>
<evidence type="ECO:0000313" key="5">
    <source>
        <dbReference type="Proteomes" id="UP000272781"/>
    </source>
</evidence>
<accession>A0AAJ4UYN4</accession>
<evidence type="ECO:0000313" key="3">
    <source>
        <dbReference type="EMBL" id="QCI28369.1"/>
    </source>
</evidence>
<name>A0AAJ4UYN4_9BACT</name>
<dbReference type="Proteomes" id="UP000298805">
    <property type="component" value="Chromosome"/>
</dbReference>
<dbReference type="Pfam" id="PF01451">
    <property type="entry name" value="LMWPc"/>
    <property type="match status" value="1"/>
</dbReference>
<organism evidence="4 5">
    <name type="scientific">Caminibacter pacificus</name>
    <dbReference type="NCBI Taxonomy" id="1424653"/>
    <lineage>
        <taxon>Bacteria</taxon>
        <taxon>Pseudomonadati</taxon>
        <taxon>Campylobacterota</taxon>
        <taxon>Epsilonproteobacteria</taxon>
        <taxon>Nautiliales</taxon>
        <taxon>Nautiliaceae</taxon>
        <taxon>Caminibacter</taxon>
    </lineage>
</organism>
<keyword evidence="1" id="KW-0059">Arsenical resistance</keyword>
<sequence length="314" mass="36041">MKKVLILCTGNSCRSIMAEGLINKFLEGIEAKSAGSKPSGKVNANAIKALKKMGAWCDDYHSKSITDLKNEEFDLAITVCDNAREACPVYPNAKKTIHIPFEDPDGKDFSAFEETIEEMQKRLIPKVIKELSFEDNFLINKIKGDLAENICRVHFENMGYDVSKVGVENISSVFAHLNGYEKNYIEKLKLLFQRMPDLLITHNEKKEAALFEVKYNKNLNTQDDLKNFSKYLHERYDYHINTLKLPVYFYVVTNKKPYVYVLKANHTNGNTGGFYPADSSWLDKFPIFSKENAKKSFREVYFSVIYPALSDIFE</sequence>
<keyword evidence="6" id="KW-1185">Reference proteome</keyword>
<evidence type="ECO:0000256" key="1">
    <source>
        <dbReference type="ARBA" id="ARBA00022849"/>
    </source>
</evidence>
<dbReference type="Proteomes" id="UP000272781">
    <property type="component" value="Unassembled WGS sequence"/>
</dbReference>
<dbReference type="InterPro" id="IPR036196">
    <property type="entry name" value="Ptyr_pPase_sf"/>
</dbReference>
<dbReference type="EMBL" id="CP027432">
    <property type="protein sequence ID" value="QCI28369.1"/>
    <property type="molecule type" value="Genomic_DNA"/>
</dbReference>
<dbReference type="RefSeq" id="WP_123351816.1">
    <property type="nucleotide sequence ID" value="NZ_CP027432.2"/>
</dbReference>